<sequence length="216" mass="23173">MPLLGVFGKGLSRIFVVRIATMEVTLKRAADLARAALDAANEFNLEPKASISIHAPDPVAAAGRAMQAFDDAMEKFEALLAAHYAIRGRIGAANAQSGLDDLLTRRARLEAIEKKLTVVTEKAGKGQDAAETLAIMVSDITMSKQRVASGHDLYGSETVSLPLVDTLRYEHIAEKKAAARRERADIADAVAAINLNTRIVLDPVTVETLKEARIAS</sequence>
<dbReference type="RefSeq" id="WP_211867733.1">
    <property type="nucleotide sequence ID" value="NZ_JAAEDI010000007.1"/>
</dbReference>
<dbReference type="EMBL" id="JAAEDI010000007">
    <property type="protein sequence ID" value="MBR0649630.1"/>
    <property type="molecule type" value="Genomic_DNA"/>
</dbReference>
<accession>A0ABS5EF35</accession>
<evidence type="ECO:0000313" key="2">
    <source>
        <dbReference type="Proteomes" id="UP000698752"/>
    </source>
</evidence>
<organism evidence="1 2">
    <name type="scientific">Neoroseomonas terrae</name>
    <dbReference type="NCBI Taxonomy" id="424799"/>
    <lineage>
        <taxon>Bacteria</taxon>
        <taxon>Pseudomonadati</taxon>
        <taxon>Pseudomonadota</taxon>
        <taxon>Alphaproteobacteria</taxon>
        <taxon>Acetobacterales</taxon>
        <taxon>Acetobacteraceae</taxon>
        <taxon>Neoroseomonas</taxon>
    </lineage>
</organism>
<proteinExistence type="predicted"/>
<comment type="caution">
    <text evidence="1">The sequence shown here is derived from an EMBL/GenBank/DDBJ whole genome shotgun (WGS) entry which is preliminary data.</text>
</comment>
<gene>
    <name evidence="1" type="ORF">GXW78_08155</name>
</gene>
<name>A0ABS5EF35_9PROT</name>
<keyword evidence="2" id="KW-1185">Reference proteome</keyword>
<dbReference type="Proteomes" id="UP000698752">
    <property type="component" value="Unassembled WGS sequence"/>
</dbReference>
<protein>
    <submittedName>
        <fullName evidence="1">Uncharacterized protein</fullName>
    </submittedName>
</protein>
<reference evidence="2" key="1">
    <citation type="journal article" date="2021" name="Syst. Appl. Microbiol.">
        <title>Roseomonas hellenica sp. nov., isolated from roots of wild-growing Alkanna tinctoria.</title>
        <authorList>
            <person name="Rat A."/>
            <person name="Naranjo H.D."/>
            <person name="Lebbe L."/>
            <person name="Cnockaert M."/>
            <person name="Krigas N."/>
            <person name="Grigoriadou K."/>
            <person name="Maloupa E."/>
            <person name="Willems A."/>
        </authorList>
    </citation>
    <scope>NUCLEOTIDE SEQUENCE [LARGE SCALE GENOMIC DNA]</scope>
    <source>
        <strain evidence="2">LMG 31159</strain>
    </source>
</reference>
<evidence type="ECO:0000313" key="1">
    <source>
        <dbReference type="EMBL" id="MBR0649630.1"/>
    </source>
</evidence>